<dbReference type="Pfam" id="PF12698">
    <property type="entry name" value="ABC2_membrane_3"/>
    <property type="match status" value="1"/>
</dbReference>
<feature type="transmembrane region" description="Helical" evidence="6">
    <location>
        <begin position="165"/>
        <end position="191"/>
    </location>
</feature>
<dbReference type="GO" id="GO:0140359">
    <property type="term" value="F:ABC-type transporter activity"/>
    <property type="evidence" value="ECO:0007669"/>
    <property type="project" value="InterPro"/>
</dbReference>
<feature type="transmembrane region" description="Helical" evidence="6">
    <location>
        <begin position="21"/>
        <end position="42"/>
    </location>
</feature>
<dbReference type="PANTHER" id="PTHR30294">
    <property type="entry name" value="MEMBRANE COMPONENT OF ABC TRANSPORTER YHHJ-RELATED"/>
    <property type="match status" value="1"/>
</dbReference>
<name>A0A284VQ67_9EURY</name>
<evidence type="ECO:0000259" key="7">
    <source>
        <dbReference type="Pfam" id="PF12698"/>
    </source>
</evidence>
<dbReference type="AlphaFoldDB" id="A0A284VQ67"/>
<dbReference type="EMBL" id="FZMP01000177">
    <property type="protein sequence ID" value="SNQ61317.1"/>
    <property type="molecule type" value="Genomic_DNA"/>
</dbReference>
<gene>
    <name evidence="8" type="ORF">MNV_320004</name>
</gene>
<evidence type="ECO:0000256" key="6">
    <source>
        <dbReference type="SAM" id="Phobius"/>
    </source>
</evidence>
<keyword evidence="2" id="KW-1003">Cell membrane</keyword>
<feature type="transmembrane region" description="Helical" evidence="6">
    <location>
        <begin position="212"/>
        <end position="238"/>
    </location>
</feature>
<feature type="transmembrane region" description="Helical" evidence="6">
    <location>
        <begin position="345"/>
        <end position="367"/>
    </location>
</feature>
<comment type="subcellular location">
    <subcellularLocation>
        <location evidence="1">Cell membrane</location>
        <topology evidence="1">Multi-pass membrane protein</topology>
    </subcellularLocation>
</comment>
<keyword evidence="4 6" id="KW-1133">Transmembrane helix</keyword>
<evidence type="ECO:0000256" key="1">
    <source>
        <dbReference type="ARBA" id="ARBA00004651"/>
    </source>
</evidence>
<dbReference type="InterPro" id="IPR013525">
    <property type="entry name" value="ABC2_TM"/>
</dbReference>
<dbReference type="GO" id="GO:0005886">
    <property type="term" value="C:plasma membrane"/>
    <property type="evidence" value="ECO:0007669"/>
    <property type="project" value="UniProtKB-SubCell"/>
</dbReference>
<dbReference type="RefSeq" id="WP_096206023.1">
    <property type="nucleotide sequence ID" value="NZ_FZMP01000177.1"/>
</dbReference>
<dbReference type="OrthoDB" id="146982at2157"/>
<accession>A0A284VQ67</accession>
<keyword evidence="3 6" id="KW-0812">Transmembrane</keyword>
<evidence type="ECO:0000313" key="9">
    <source>
        <dbReference type="Proteomes" id="UP000218615"/>
    </source>
</evidence>
<feature type="transmembrane region" description="Helical" evidence="6">
    <location>
        <begin position="296"/>
        <end position="325"/>
    </location>
</feature>
<feature type="transmembrane region" description="Helical" evidence="6">
    <location>
        <begin position="258"/>
        <end position="284"/>
    </location>
</feature>
<dbReference type="Proteomes" id="UP000218615">
    <property type="component" value="Unassembled WGS sequence"/>
</dbReference>
<reference evidence="9" key="1">
    <citation type="submission" date="2017-06" db="EMBL/GenBank/DDBJ databases">
        <authorList>
            <person name="Cremers G."/>
        </authorList>
    </citation>
    <scope>NUCLEOTIDE SEQUENCE [LARGE SCALE GENOMIC DNA]</scope>
</reference>
<organism evidence="8 9">
    <name type="scientific">Candidatus Methanoperedens nitratireducens</name>
    <dbReference type="NCBI Taxonomy" id="1392998"/>
    <lineage>
        <taxon>Archaea</taxon>
        <taxon>Methanobacteriati</taxon>
        <taxon>Methanobacteriota</taxon>
        <taxon>Stenosarchaea group</taxon>
        <taxon>Methanomicrobia</taxon>
        <taxon>Methanosarcinales</taxon>
        <taxon>ANME-2 cluster</taxon>
        <taxon>Candidatus Methanoperedentaceae</taxon>
        <taxon>Candidatus Methanoperedens</taxon>
    </lineage>
</organism>
<keyword evidence="5 6" id="KW-0472">Membrane</keyword>
<sequence>MTKWTTIAKHEYTYNVRRKEFLFVTLGMPLFILVAMGLPILLAGSSISHAEYRIGYVDRTGLFEPGDFTKYAGEELAKKDLLDNKITHFFVIPADYTTTGKITIFAGKKDLMGRTVESRIKNFLIDNLLKGENKDIVDRVKVPMNSEYFTLNEKGETSNGGLSDFIVSVAFAVFFMLSIFTSSNFLLQGVVEEKENRVMEILLSSVSYRELLIGKILGLGAVGLTQILAWLVIGLGVLTSNPVVFAMLLDRMHVSVPLLLFGASYFMLGYLAFASIMAGLGAVATTSREGQQMAGVFSIVGAIPLALSQFVITNPGAPLTIILSYFPLTSPVTMIMRLSTAEVQYYEVVISTMILAVSAIIIIELSVKVFRASLLMYGKNPTLKEVVRYLSES</sequence>
<feature type="domain" description="ABC-2 type transporter transmembrane" evidence="7">
    <location>
        <begin position="19"/>
        <end position="365"/>
    </location>
</feature>
<dbReference type="PANTHER" id="PTHR30294:SF29">
    <property type="entry name" value="MULTIDRUG ABC TRANSPORTER PERMEASE YBHS-RELATED"/>
    <property type="match status" value="1"/>
</dbReference>
<protein>
    <recommendedName>
        <fullName evidence="7">ABC-2 type transporter transmembrane domain-containing protein</fullName>
    </recommendedName>
</protein>
<evidence type="ECO:0000256" key="3">
    <source>
        <dbReference type="ARBA" id="ARBA00022692"/>
    </source>
</evidence>
<evidence type="ECO:0000256" key="2">
    <source>
        <dbReference type="ARBA" id="ARBA00022475"/>
    </source>
</evidence>
<keyword evidence="9" id="KW-1185">Reference proteome</keyword>
<evidence type="ECO:0000256" key="4">
    <source>
        <dbReference type="ARBA" id="ARBA00022989"/>
    </source>
</evidence>
<evidence type="ECO:0000256" key="5">
    <source>
        <dbReference type="ARBA" id="ARBA00023136"/>
    </source>
</evidence>
<evidence type="ECO:0000313" key="8">
    <source>
        <dbReference type="EMBL" id="SNQ61317.1"/>
    </source>
</evidence>
<dbReference type="InterPro" id="IPR051449">
    <property type="entry name" value="ABC-2_transporter_component"/>
</dbReference>
<proteinExistence type="predicted"/>